<accession>E3ZMH3</accession>
<comment type="caution">
    <text evidence="1">The sequence shown here is derived from an EMBL/GenBank/DDBJ whole genome shotgun (WGS) entry which is preliminary data.</text>
</comment>
<gene>
    <name evidence="1" type="ORF">NT03LS_0625</name>
</gene>
<dbReference type="HOGENOM" id="CLU_3329682_0_0_9"/>
<dbReference type="Proteomes" id="UP000004302">
    <property type="component" value="Chromosome"/>
</dbReference>
<dbReference type="EMBL" id="ADXJ01000239">
    <property type="protein sequence ID" value="EFS01177.1"/>
    <property type="molecule type" value="Genomic_DNA"/>
</dbReference>
<dbReference type="AlphaFoldDB" id="E3ZMH3"/>
<dbReference type="PATRIC" id="fig|702453.3.peg.497"/>
<name>E3ZMH3_LISSE</name>
<protein>
    <submittedName>
        <fullName evidence="1">Uncharacterized protein</fullName>
    </submittedName>
</protein>
<proteinExistence type="predicted"/>
<evidence type="ECO:0000313" key="1">
    <source>
        <dbReference type="EMBL" id="EFS01177.1"/>
    </source>
</evidence>
<organism evidence="1">
    <name type="scientific">Listeria seeligeri FSL N1-067</name>
    <dbReference type="NCBI Taxonomy" id="702453"/>
    <lineage>
        <taxon>Bacteria</taxon>
        <taxon>Bacillati</taxon>
        <taxon>Bacillota</taxon>
        <taxon>Bacilli</taxon>
        <taxon>Bacillales</taxon>
        <taxon>Listeriaceae</taxon>
        <taxon>Listeria</taxon>
    </lineage>
</organism>
<sequence length="38" mass="4752">MIYLKRIHILWYWFTTPDKDVIPIAKDIFGSERNFFLY</sequence>
<reference evidence="1" key="1">
    <citation type="journal article" date="2010" name="Microbiol. Resour. Announc.">
        <title>Comparative genomics of the bacterial genus Listeria: Genome evolution is characterized by limited gene acquisition and limited gene loss.</title>
        <authorList>
            <person name="den Bakker H.C."/>
            <person name="Cummings C.A."/>
            <person name="Ferreira V."/>
            <person name="Vatta P."/>
            <person name="Orsi R.H."/>
            <person name="Degoricija L."/>
            <person name="Barker M."/>
            <person name="Petrauskene O."/>
            <person name="Furtado M.R."/>
            <person name="Wiedmann M."/>
        </authorList>
    </citation>
    <scope>NUCLEOTIDE SEQUENCE [LARGE SCALE GENOMIC DNA]</scope>
    <source>
        <strain evidence="1">FSL N1-067</strain>
    </source>
</reference>